<dbReference type="AlphaFoldDB" id="A0A6A4HUB5"/>
<evidence type="ECO:0000313" key="2">
    <source>
        <dbReference type="EMBL" id="KAE9400547.1"/>
    </source>
</evidence>
<evidence type="ECO:0000313" key="3">
    <source>
        <dbReference type="Proteomes" id="UP000799118"/>
    </source>
</evidence>
<reference evidence="2" key="1">
    <citation type="journal article" date="2019" name="Environ. Microbiol.">
        <title>Fungal ecological strategies reflected in gene transcription - a case study of two litter decomposers.</title>
        <authorList>
            <person name="Barbi F."/>
            <person name="Kohler A."/>
            <person name="Barry K."/>
            <person name="Baskaran P."/>
            <person name="Daum C."/>
            <person name="Fauchery L."/>
            <person name="Ihrmark K."/>
            <person name="Kuo A."/>
            <person name="LaButti K."/>
            <person name="Lipzen A."/>
            <person name="Morin E."/>
            <person name="Grigoriev I.V."/>
            <person name="Henrissat B."/>
            <person name="Lindahl B."/>
            <person name="Martin F."/>
        </authorList>
    </citation>
    <scope>NUCLEOTIDE SEQUENCE</scope>
    <source>
        <strain evidence="2">JB14</strain>
    </source>
</reference>
<feature type="compositionally biased region" description="Basic and acidic residues" evidence="1">
    <location>
        <begin position="1"/>
        <end position="12"/>
    </location>
</feature>
<accession>A0A6A4HUB5</accession>
<name>A0A6A4HUB5_9AGAR</name>
<evidence type="ECO:0000256" key="1">
    <source>
        <dbReference type="SAM" id="MobiDB-lite"/>
    </source>
</evidence>
<keyword evidence="3" id="KW-1185">Reference proteome</keyword>
<dbReference type="EMBL" id="ML769455">
    <property type="protein sequence ID" value="KAE9400547.1"/>
    <property type="molecule type" value="Genomic_DNA"/>
</dbReference>
<protein>
    <submittedName>
        <fullName evidence="2">Uncharacterized protein</fullName>
    </submittedName>
</protein>
<sequence>MPTIHSSDEQNEYKTSNPSWPKPSENETSSAHLVKHYTITNHNEMDADTNTSGKIRTHCQSHNRYDDTKLGFNSNFTVCVICKRTKNVCFWSKVPEVTMGSICWGCYGSQTKFESEDRLDEYIEMATKYMRIREIESKMYSA</sequence>
<dbReference type="Proteomes" id="UP000799118">
    <property type="component" value="Unassembled WGS sequence"/>
</dbReference>
<gene>
    <name evidence="2" type="ORF">BT96DRAFT_1018744</name>
</gene>
<feature type="region of interest" description="Disordered" evidence="1">
    <location>
        <begin position="1"/>
        <end position="29"/>
    </location>
</feature>
<proteinExistence type="predicted"/>
<organism evidence="2 3">
    <name type="scientific">Gymnopus androsaceus JB14</name>
    <dbReference type="NCBI Taxonomy" id="1447944"/>
    <lineage>
        <taxon>Eukaryota</taxon>
        <taxon>Fungi</taxon>
        <taxon>Dikarya</taxon>
        <taxon>Basidiomycota</taxon>
        <taxon>Agaricomycotina</taxon>
        <taxon>Agaricomycetes</taxon>
        <taxon>Agaricomycetidae</taxon>
        <taxon>Agaricales</taxon>
        <taxon>Marasmiineae</taxon>
        <taxon>Omphalotaceae</taxon>
        <taxon>Gymnopus</taxon>
    </lineage>
</organism>